<dbReference type="EMBL" id="CP058601">
    <property type="protein sequence ID" value="QLG49301.1"/>
    <property type="molecule type" value="Genomic_DNA"/>
</dbReference>
<proteinExistence type="predicted"/>
<dbReference type="RefSeq" id="WP_179261036.1">
    <property type="nucleotide sequence ID" value="NZ_CP058601.1"/>
</dbReference>
<dbReference type="GO" id="GO:0016874">
    <property type="term" value="F:ligase activity"/>
    <property type="evidence" value="ECO:0007669"/>
    <property type="project" value="UniProtKB-KW"/>
</dbReference>
<sequence length="293" mass="33951">MKDFPSIPHVTNAPDQLFDEGHLWLLEKVDGENFRFRLQQSGLITFGDRSRTYDDPDAVPDAYQHAVRHVRENLDRESLRRAVTDVEDVVFFGEAMHHHTIEYEWERTPSFLGFDVWSVDTAEFRPPDAVEAIFERLGLQPVNVFERERRPRDFDVDSYTVPRSNWYDGPAEGVVIRNKRGHRAKLLHPDYREVDETVSVDATAAELAAKYATRRRFEKLAAKLTDRGRPVTVESLYELALEDILREAHKQLHHSEGAAESETFRSEVAALTREFLEERNGESRSQAQDRSSR</sequence>
<evidence type="ECO:0000259" key="1">
    <source>
        <dbReference type="Pfam" id="PF09414"/>
    </source>
</evidence>
<reference evidence="2 3" key="1">
    <citation type="submission" date="2020-07" db="EMBL/GenBank/DDBJ databases">
        <authorList>
            <person name="Cui H."/>
        </authorList>
    </citation>
    <scope>NUCLEOTIDE SEQUENCE [LARGE SCALE GENOMIC DNA]</scope>
    <source>
        <strain evidence="2 3">YPL8</strain>
    </source>
</reference>
<dbReference type="Pfam" id="PF09414">
    <property type="entry name" value="RNA_ligase"/>
    <property type="match status" value="1"/>
</dbReference>
<organism evidence="2 3">
    <name type="scientific">Natrinema halophilum</name>
    <dbReference type="NCBI Taxonomy" id="1699371"/>
    <lineage>
        <taxon>Archaea</taxon>
        <taxon>Methanobacteriati</taxon>
        <taxon>Methanobacteriota</taxon>
        <taxon>Stenosarchaea group</taxon>
        <taxon>Halobacteria</taxon>
        <taxon>Halobacteriales</taxon>
        <taxon>Natrialbaceae</taxon>
        <taxon>Natrinema</taxon>
    </lineage>
</organism>
<gene>
    <name evidence="2" type="ORF">HYG82_10730</name>
</gene>
<dbReference type="KEGG" id="haly:HYG82_10730"/>
<dbReference type="Gene3D" id="3.30.470.30">
    <property type="entry name" value="DNA ligase/mRNA capping enzyme"/>
    <property type="match status" value="1"/>
</dbReference>
<keyword evidence="3" id="KW-1185">Reference proteome</keyword>
<name>A0A7D5KDC9_9EURY</name>
<dbReference type="GeneID" id="56033771"/>
<dbReference type="AlphaFoldDB" id="A0A7D5KDC9"/>
<evidence type="ECO:0000313" key="2">
    <source>
        <dbReference type="EMBL" id="QLG49301.1"/>
    </source>
</evidence>
<feature type="domain" description="RNA ligase" evidence="1">
    <location>
        <begin position="23"/>
        <end position="182"/>
    </location>
</feature>
<dbReference type="OrthoDB" id="326212at2157"/>
<dbReference type="InterPro" id="IPR021122">
    <property type="entry name" value="RNA_ligase_dom_REL/Rnl2"/>
</dbReference>
<dbReference type="Proteomes" id="UP000509241">
    <property type="component" value="Chromosome"/>
</dbReference>
<evidence type="ECO:0000313" key="3">
    <source>
        <dbReference type="Proteomes" id="UP000509241"/>
    </source>
</evidence>
<accession>A0A7D5KDC9</accession>
<keyword evidence="2" id="KW-0436">Ligase</keyword>
<dbReference type="SUPFAM" id="SSF56091">
    <property type="entry name" value="DNA ligase/mRNA capping enzyme, catalytic domain"/>
    <property type="match status" value="1"/>
</dbReference>
<protein>
    <submittedName>
        <fullName evidence="2">RNA ligase family protein</fullName>
    </submittedName>
</protein>